<name>A0ACC2UQP2_9FUNG</name>
<dbReference type="Proteomes" id="UP001165960">
    <property type="component" value="Unassembled WGS sequence"/>
</dbReference>
<accession>A0ACC2UQP2</accession>
<evidence type="ECO:0000313" key="1">
    <source>
        <dbReference type="EMBL" id="KAJ9088995.1"/>
    </source>
</evidence>
<reference evidence="1" key="1">
    <citation type="submission" date="2022-04" db="EMBL/GenBank/DDBJ databases">
        <title>Genome of the entomopathogenic fungus Entomophthora muscae.</title>
        <authorList>
            <person name="Elya C."/>
            <person name="Lovett B.R."/>
            <person name="Lee E."/>
            <person name="Macias A.M."/>
            <person name="Hajek A.E."/>
            <person name="De Bivort B.L."/>
            <person name="Kasson M.T."/>
            <person name="De Fine Licht H.H."/>
            <person name="Stajich J.E."/>
        </authorList>
    </citation>
    <scope>NUCLEOTIDE SEQUENCE</scope>
    <source>
        <strain evidence="1">Berkeley</strain>
    </source>
</reference>
<keyword evidence="2" id="KW-1185">Reference proteome</keyword>
<proteinExistence type="predicted"/>
<comment type="caution">
    <text evidence="1">The sequence shown here is derived from an EMBL/GenBank/DDBJ whole genome shotgun (WGS) entry which is preliminary data.</text>
</comment>
<evidence type="ECO:0000313" key="2">
    <source>
        <dbReference type="Proteomes" id="UP001165960"/>
    </source>
</evidence>
<protein>
    <submittedName>
        <fullName evidence="1">3-oxo-5-alpha-steroid 4-dehydrogenase</fullName>
        <ecNumber evidence="1">1.3.1.-</ecNumber>
    </submittedName>
</protein>
<keyword evidence="1" id="KW-0560">Oxidoreductase</keyword>
<sequence length="294" mass="34119">MTPIISFHQFLVFLVGYLIPIYYLLMTSGIFLTLMLPQLTEAFAKYGKSRNVQEEGSDSDLKKFINFLGQLTVPKSYFRHYYWFASIWNPSLFVLDKLFSWNFFNVSLLSLFVQLQFMRRLYEVRYVQKLSNQAQMHVLHYILGLGHYFCLAITANSLDTKCSTNFGSILLASISSVLFSWASFNQFKAHLALANLRASGKMDYSLPCEGYFKKCSSPHYFFEILVYFSFVSLAEFQSLNLWLALVFVICNLTTTAYFTHSWYLQTFPENRETLLQRHPILVFGPSSLGSKKNI</sequence>
<dbReference type="EMBL" id="QTSX02000073">
    <property type="protein sequence ID" value="KAJ9088995.1"/>
    <property type="molecule type" value="Genomic_DNA"/>
</dbReference>
<gene>
    <name evidence="1" type="primary">DFG10_2</name>
    <name evidence="1" type="ORF">DSO57_1017444</name>
</gene>
<organism evidence="1 2">
    <name type="scientific">Entomophthora muscae</name>
    <dbReference type="NCBI Taxonomy" id="34485"/>
    <lineage>
        <taxon>Eukaryota</taxon>
        <taxon>Fungi</taxon>
        <taxon>Fungi incertae sedis</taxon>
        <taxon>Zoopagomycota</taxon>
        <taxon>Entomophthoromycotina</taxon>
        <taxon>Entomophthoromycetes</taxon>
        <taxon>Entomophthorales</taxon>
        <taxon>Entomophthoraceae</taxon>
        <taxon>Entomophthora</taxon>
    </lineage>
</organism>
<dbReference type="EC" id="1.3.1.-" evidence="1"/>